<dbReference type="Proteomes" id="UP001222325">
    <property type="component" value="Unassembled WGS sequence"/>
</dbReference>
<evidence type="ECO:0000313" key="2">
    <source>
        <dbReference type="EMBL" id="KAJ7096752.1"/>
    </source>
</evidence>
<name>A0AAD6UBD7_9AGAR</name>
<feature type="region of interest" description="Disordered" evidence="1">
    <location>
        <begin position="389"/>
        <end position="672"/>
    </location>
</feature>
<feature type="region of interest" description="Disordered" evidence="1">
    <location>
        <begin position="110"/>
        <end position="129"/>
    </location>
</feature>
<feature type="compositionally biased region" description="Low complexity" evidence="1">
    <location>
        <begin position="658"/>
        <end position="669"/>
    </location>
</feature>
<protein>
    <submittedName>
        <fullName evidence="2">Uncharacterized protein</fullName>
    </submittedName>
</protein>
<feature type="compositionally biased region" description="Low complexity" evidence="1">
    <location>
        <begin position="526"/>
        <end position="537"/>
    </location>
</feature>
<evidence type="ECO:0000313" key="3">
    <source>
        <dbReference type="Proteomes" id="UP001222325"/>
    </source>
</evidence>
<gene>
    <name evidence="2" type="ORF">B0H15DRAFT_963194</name>
</gene>
<reference evidence="2" key="1">
    <citation type="submission" date="2023-03" db="EMBL/GenBank/DDBJ databases">
        <title>Massive genome expansion in bonnet fungi (Mycena s.s.) driven by repeated elements and novel gene families across ecological guilds.</title>
        <authorList>
            <consortium name="Lawrence Berkeley National Laboratory"/>
            <person name="Harder C.B."/>
            <person name="Miyauchi S."/>
            <person name="Viragh M."/>
            <person name="Kuo A."/>
            <person name="Thoen E."/>
            <person name="Andreopoulos B."/>
            <person name="Lu D."/>
            <person name="Skrede I."/>
            <person name="Drula E."/>
            <person name="Henrissat B."/>
            <person name="Morin E."/>
            <person name="Kohler A."/>
            <person name="Barry K."/>
            <person name="LaButti K."/>
            <person name="Morin E."/>
            <person name="Salamov A."/>
            <person name="Lipzen A."/>
            <person name="Mereny Z."/>
            <person name="Hegedus B."/>
            <person name="Baldrian P."/>
            <person name="Stursova M."/>
            <person name="Weitz H."/>
            <person name="Taylor A."/>
            <person name="Grigoriev I.V."/>
            <person name="Nagy L.G."/>
            <person name="Martin F."/>
            <person name="Kauserud H."/>
        </authorList>
    </citation>
    <scope>NUCLEOTIDE SEQUENCE</scope>
    <source>
        <strain evidence="2">CBHHK173m</strain>
    </source>
</reference>
<sequence length="836" mass="91292">MSSSENALAPVIAGPVNAKPLKDYEIEEAHLKFIEVLMHGYRDFEKEANAGRAAAAAKKTRDTTYKKGCKKVWVTDNIVNVVVERFKLEETYNLSSVRDKIHRYAYNHGIAKEGNPAPPPTKTGSMPAAKHGPDIFGADRKAEIAAEVKVKLEAAKAKGDVARGENLTVRREVLKEMYERLSDDEKVEYDKRAGEYNEKRKDGPLDDEIYRNQDNILEHVAHIVEPILGHGWGGHGHVGLFIAGVYLDRLNEPRAFSLAKSSDANARPILPLLKDANVMVKTALKEWGKETFLPLADDDELHVGVGEDGSPELPLQTDDMSIKDMRRLLLEFGAALYKWHKIDAPENVADIEIRLRLTSEPETSHKSYFPNSMNSGKLTELYTLIDSTPPSRLTASATSTSTKKTATPAKKPPQRRADYSLPSGSTTPQSPQPPPSPGHSVASDVSPAPPPEEQQDKAKGKAAMKGAKGADYSLPSGSTTPQSPKPPASPVPSELTSVSPSPPPEEEQDKAKGKAKGKAAKKKAVKGGNADVAAGGAEPVKGRGRPANGLKASGGADTTTSTKRKAEDSGQGPAGGKVKKAKLAEAAGIDGEVAAEAPAEVPKRRGRPPKGAGGAGAETSRKRRAEDTEEEPTGRKAKKPKLAEGGEAQGPVRRSNRSAAAPDVPSSPAKEGIQIGPWWYEKGDPLVDWDKGVLRKGGANWHLSTLRPELLPSSVFSLVLKFSRSTTCDYLHYTLCFAATIDYLRQGQWKRKCRGQRQRWWSYWDVPYASKFATEHLMHLHYKLRGAWLGRTPCDFCPVSHQEQYDRNGCGGRRVVEAEVEFYLRKLRWPIVRTDL</sequence>
<feature type="compositionally biased region" description="Low complexity" evidence="1">
    <location>
        <begin position="461"/>
        <end position="470"/>
    </location>
</feature>
<dbReference type="AlphaFoldDB" id="A0AAD6UBD7"/>
<comment type="caution">
    <text evidence="2">The sequence shown here is derived from an EMBL/GenBank/DDBJ whole genome shotgun (WGS) entry which is preliminary data.</text>
</comment>
<dbReference type="EMBL" id="JARJCN010000011">
    <property type="protein sequence ID" value="KAJ7096752.1"/>
    <property type="molecule type" value="Genomic_DNA"/>
</dbReference>
<evidence type="ECO:0000256" key="1">
    <source>
        <dbReference type="SAM" id="MobiDB-lite"/>
    </source>
</evidence>
<feature type="compositionally biased region" description="Low complexity" evidence="1">
    <location>
        <begin position="389"/>
        <end position="409"/>
    </location>
</feature>
<feature type="compositionally biased region" description="Basic residues" evidence="1">
    <location>
        <begin position="513"/>
        <end position="525"/>
    </location>
</feature>
<keyword evidence="3" id="KW-1185">Reference proteome</keyword>
<accession>A0AAD6UBD7</accession>
<organism evidence="2 3">
    <name type="scientific">Mycena belliarum</name>
    <dbReference type="NCBI Taxonomy" id="1033014"/>
    <lineage>
        <taxon>Eukaryota</taxon>
        <taxon>Fungi</taxon>
        <taxon>Dikarya</taxon>
        <taxon>Basidiomycota</taxon>
        <taxon>Agaricomycotina</taxon>
        <taxon>Agaricomycetes</taxon>
        <taxon>Agaricomycetidae</taxon>
        <taxon>Agaricales</taxon>
        <taxon>Marasmiineae</taxon>
        <taxon>Mycenaceae</taxon>
        <taxon>Mycena</taxon>
    </lineage>
</organism>
<proteinExistence type="predicted"/>